<keyword evidence="1" id="KW-0443">Lipid metabolism</keyword>
<dbReference type="GO" id="GO:0006629">
    <property type="term" value="P:lipid metabolic process"/>
    <property type="evidence" value="ECO:0007669"/>
    <property type="project" value="UniProtKB-KW"/>
</dbReference>
<dbReference type="AlphaFoldDB" id="A0A6C0CNA9"/>
<evidence type="ECO:0000259" key="2">
    <source>
        <dbReference type="PROSITE" id="PS51635"/>
    </source>
</evidence>
<dbReference type="Gene3D" id="3.40.1090.10">
    <property type="entry name" value="Cytosolic phospholipase A2 catalytic domain"/>
    <property type="match status" value="1"/>
</dbReference>
<feature type="domain" description="PNPLA" evidence="2">
    <location>
        <begin position="4"/>
        <end position="172"/>
    </location>
</feature>
<sequence length="252" mass="28527">MEYLVLGPASMGIFTMLGALINIEDDLKNIKEISGSSAGAILGVCLALEIPLYDVLDKFLKVDLEKHTKYNLKSFMKNYGLIDLDPIREVLKDVFGCDPTFSDLKRKLHISTYCLNRGRTEYFSSDSHPDMKVIDAVCMSISIPILASSVKLNDMIYMDGGIKERVPITPFEGEAPHKILCLKLKSQDIFFEKIATFSKFVETFMSSLLNIRADINLDKIGKVVEVDTEDYDLFSFKMSFDDKLRLFLLAFK</sequence>
<dbReference type="PROSITE" id="PS51635">
    <property type="entry name" value="PNPLA"/>
    <property type="match status" value="1"/>
</dbReference>
<dbReference type="InterPro" id="IPR016035">
    <property type="entry name" value="Acyl_Trfase/lysoPLipase"/>
</dbReference>
<dbReference type="InterPro" id="IPR052580">
    <property type="entry name" value="Lipid_Hydrolase"/>
</dbReference>
<dbReference type="Pfam" id="PF01734">
    <property type="entry name" value="Patatin"/>
    <property type="match status" value="1"/>
</dbReference>
<protein>
    <recommendedName>
        <fullName evidence="2">PNPLA domain-containing protein</fullName>
    </recommendedName>
</protein>
<accession>A0A6C0CNA9</accession>
<evidence type="ECO:0000313" key="3">
    <source>
        <dbReference type="EMBL" id="QHT05602.1"/>
    </source>
</evidence>
<evidence type="ECO:0000256" key="1">
    <source>
        <dbReference type="ARBA" id="ARBA00023098"/>
    </source>
</evidence>
<dbReference type="PANTHER" id="PTHR46394">
    <property type="entry name" value="ANNEXIN"/>
    <property type="match status" value="1"/>
</dbReference>
<name>A0A6C0CNA9_9ZZZZ</name>
<dbReference type="SUPFAM" id="SSF52151">
    <property type="entry name" value="FabD/lysophospholipase-like"/>
    <property type="match status" value="1"/>
</dbReference>
<organism evidence="3">
    <name type="scientific">viral metagenome</name>
    <dbReference type="NCBI Taxonomy" id="1070528"/>
    <lineage>
        <taxon>unclassified sequences</taxon>
        <taxon>metagenomes</taxon>
        <taxon>organismal metagenomes</taxon>
    </lineage>
</organism>
<reference evidence="3" key="1">
    <citation type="journal article" date="2020" name="Nature">
        <title>Giant virus diversity and host interactions through global metagenomics.</title>
        <authorList>
            <person name="Schulz F."/>
            <person name="Roux S."/>
            <person name="Paez-Espino D."/>
            <person name="Jungbluth S."/>
            <person name="Walsh D.A."/>
            <person name="Denef V.J."/>
            <person name="McMahon K.D."/>
            <person name="Konstantinidis K.T."/>
            <person name="Eloe-Fadrosh E.A."/>
            <person name="Kyrpides N.C."/>
            <person name="Woyke T."/>
        </authorList>
    </citation>
    <scope>NUCLEOTIDE SEQUENCE</scope>
    <source>
        <strain evidence="3">GVMAG-M-3300021389-45</strain>
    </source>
</reference>
<dbReference type="PANTHER" id="PTHR46394:SF1">
    <property type="entry name" value="PNPLA DOMAIN-CONTAINING PROTEIN"/>
    <property type="match status" value="1"/>
</dbReference>
<dbReference type="EMBL" id="MN739457">
    <property type="protein sequence ID" value="QHT05602.1"/>
    <property type="molecule type" value="Genomic_DNA"/>
</dbReference>
<dbReference type="InterPro" id="IPR002641">
    <property type="entry name" value="PNPLA_dom"/>
</dbReference>
<proteinExistence type="predicted"/>